<reference evidence="2" key="1">
    <citation type="submission" date="2020-11" db="EMBL/GenBank/DDBJ databases">
        <title>Nocardioides sp. CBS4Y-1, whole genome shotgun sequence.</title>
        <authorList>
            <person name="Tuo L."/>
        </authorList>
    </citation>
    <scope>NUCLEOTIDE SEQUENCE</scope>
    <source>
        <strain evidence="2">CBS4Y-1</strain>
    </source>
</reference>
<evidence type="ECO:0000256" key="1">
    <source>
        <dbReference type="SAM" id="Coils"/>
    </source>
</evidence>
<keyword evidence="1" id="KW-0175">Coiled coil</keyword>
<dbReference type="EMBL" id="JADIVZ010000002">
    <property type="protein sequence ID" value="MBF4161379.1"/>
    <property type="molecule type" value="Genomic_DNA"/>
</dbReference>
<comment type="caution">
    <text evidence="2">The sequence shown here is derived from an EMBL/GenBank/DDBJ whole genome shotgun (WGS) entry which is preliminary data.</text>
</comment>
<feature type="coiled-coil region" evidence="1">
    <location>
        <begin position="45"/>
        <end position="72"/>
    </location>
</feature>
<dbReference type="RefSeq" id="WP_194502599.1">
    <property type="nucleotide sequence ID" value="NZ_JADIVZ010000002.1"/>
</dbReference>
<dbReference type="AlphaFoldDB" id="A0A930YCD7"/>
<organism evidence="2 3">
    <name type="scientific">Nocardioides acrostichi</name>
    <dbReference type="NCBI Taxonomy" id="2784339"/>
    <lineage>
        <taxon>Bacteria</taxon>
        <taxon>Bacillati</taxon>
        <taxon>Actinomycetota</taxon>
        <taxon>Actinomycetes</taxon>
        <taxon>Propionibacteriales</taxon>
        <taxon>Nocardioidaceae</taxon>
        <taxon>Nocardioides</taxon>
    </lineage>
</organism>
<keyword evidence="3" id="KW-1185">Reference proteome</keyword>
<protein>
    <submittedName>
        <fullName evidence="2">Uncharacterized protein</fullName>
    </submittedName>
</protein>
<sequence length="364" mass="36510">MKRSLITGAISVALVAGGVATGGGVAVASPASSGISTLAMATTSCAEAKGDVRQARTDLARAKRQLRRAKHATSHRAAKVRRAKHRVAVRRHRLGQARDQRDQACAASPTDPASVLAEITKAQDQLGALPTGQLDGLLPAELTTALDDAIAQLTAALDQLAAQAPTATPEELTSLLAALAALDVPALVSAVEGLLQSLTSIPGLGDAGDGLQVLIDLLQGSQLPDGGALPGDLGSYQAQFTQAIAQLQAAAGAADPTQLAAQLQAAVATLQGLAGGFGGDNAPLGDLLELLAQLQDLGLVTPGDPSALGDFGAVLSALMTVLDEPDAFFSDLGDLLASGGLSTLLSLIGQLPSLPGLPTLPRTA</sequence>
<accession>A0A930YCD7</accession>
<name>A0A930YCD7_9ACTN</name>
<evidence type="ECO:0000313" key="3">
    <source>
        <dbReference type="Proteomes" id="UP000656804"/>
    </source>
</evidence>
<dbReference type="Proteomes" id="UP000656804">
    <property type="component" value="Unassembled WGS sequence"/>
</dbReference>
<gene>
    <name evidence="2" type="ORF">ISG29_06715</name>
</gene>
<proteinExistence type="predicted"/>
<evidence type="ECO:0000313" key="2">
    <source>
        <dbReference type="EMBL" id="MBF4161379.1"/>
    </source>
</evidence>